<dbReference type="Proteomes" id="UP000246085">
    <property type="component" value="Chromosome BRAD3257"/>
</dbReference>
<dbReference type="AlphaFoldDB" id="A0A2U3Q6M5"/>
<accession>A0A2U3Q6M5</accession>
<organism evidence="1 2">
    <name type="scientific">Bradyrhizobium vignae</name>
    <dbReference type="NCBI Taxonomy" id="1549949"/>
    <lineage>
        <taxon>Bacteria</taxon>
        <taxon>Pseudomonadati</taxon>
        <taxon>Pseudomonadota</taxon>
        <taxon>Alphaproteobacteria</taxon>
        <taxon>Hyphomicrobiales</taxon>
        <taxon>Nitrobacteraceae</taxon>
        <taxon>Bradyrhizobium</taxon>
    </lineage>
</organism>
<proteinExistence type="predicted"/>
<name>A0A2U3Q6M5_9BRAD</name>
<protein>
    <submittedName>
        <fullName evidence="1">Uncharacterized protein</fullName>
    </submittedName>
</protein>
<reference evidence="1 2" key="1">
    <citation type="submission" date="2018-03" db="EMBL/GenBank/DDBJ databases">
        <authorList>
            <person name="Gully D."/>
        </authorList>
    </citation>
    <scope>NUCLEOTIDE SEQUENCE [LARGE SCALE GENOMIC DNA]</scope>
    <source>
        <strain evidence="1">ORS3257</strain>
    </source>
</reference>
<evidence type="ECO:0000313" key="2">
    <source>
        <dbReference type="Proteomes" id="UP000246085"/>
    </source>
</evidence>
<dbReference type="KEGG" id="bvz:BRAD3257_6184"/>
<dbReference type="EMBL" id="LS398110">
    <property type="protein sequence ID" value="SPP97093.1"/>
    <property type="molecule type" value="Genomic_DNA"/>
</dbReference>
<evidence type="ECO:0000313" key="1">
    <source>
        <dbReference type="EMBL" id="SPP97093.1"/>
    </source>
</evidence>
<gene>
    <name evidence="1" type="ORF">BRAD3257_6184</name>
</gene>
<sequence length="71" mass="7689">MVYSLASRGEMQILDCEISAKSLVRAARSDPSCARATLKDGGRPGGFALPSYTTIRGTTRWMVVCGRFCKS</sequence>